<dbReference type="InterPro" id="IPR051093">
    <property type="entry name" value="Neuroligin/BSAL"/>
</dbReference>
<sequence>SPSKRDYAVIFYVHGESYEWNSGNPYDGSALSSLGNVIVVTINFRLGALGFMQTGPARTDAFSDPTSVQGNWGLLDVLEALKWVRRNIEAFNGDKERVTVVGHHTGAALVHLLLVSTAAKGLFHRTVMLSGSANSLWAVVREPRALRRKVAEKLGCLHPSRPSTHDQLTDASYAGTPPPAPEGEDVDITPCLRRATTAALLSSYPPSLRFLARFGPSLREDDIGPWLEPEGHGGLPGGVPLPSHASSPFTRTPLILGVATAEAYTELSAEDVRWGLEEERRDALLRTFVANTFYYHRREILAAVKNEYTDWVGLGSDPRARTTRSAEPKFGDGPPTPMPISGTPTFTIQARHHLHPITVRDATVEALGDGQTVAPLVAVTRSHAGGRGAPTYFMHFSHHARDGVDYAQERLGSAPEEIVSHLLGVSVLGGLSPAIMFNSLAPPEVLLNFTRQDVAVALAMIRYFANFANTGDPNWESQAKRDAARGQPWPSGRNDQSSHVPMWMPFDLTSQMHLNMGPKAKMRSHYRSHKMALWLNLIPQLHRSQDEEDTSPHHEFLEKDPQYFAGAIMNKSLIDPYWRLGAVWSKSVLHTAIPTTLECEPIPSPDGGESISSSSLSNPSLAPQTTVPRNATLPDGTEDETGQEVMEDAEGGNYLAALSITVTLGVVLLLLNAAILVAGVLHHYRQKEKARKGKKGSEEIHSEQDSDGGHIRFGEFLDSVSDSKSNKDFGEVGTELGLVGLLPRTYPDVMGHDHRTFKSDSSKGVEMSDLGESVKVKKPPLDLPSSLGGEKSASVGVLYTPDTSSLPRKQQASGSGTIPKTKSTASKEPFSTATVGVKKRVQIQEISV</sequence>
<gene>
    <name evidence="6" type="ORF">J437_LFUL015781</name>
</gene>
<keyword evidence="2" id="KW-0325">Glycoprotein</keyword>
<comment type="caution">
    <text evidence="6">The sequence shown here is derived from an EMBL/GenBank/DDBJ whole genome shotgun (WGS) entry which is preliminary data.</text>
</comment>
<evidence type="ECO:0000256" key="1">
    <source>
        <dbReference type="ARBA" id="ARBA00005964"/>
    </source>
</evidence>
<reference evidence="6" key="1">
    <citation type="submission" date="2013-04" db="EMBL/GenBank/DDBJ databases">
        <authorList>
            <person name="Qu J."/>
            <person name="Murali S.C."/>
            <person name="Bandaranaike D."/>
            <person name="Bellair M."/>
            <person name="Blankenburg K."/>
            <person name="Chao H."/>
            <person name="Dinh H."/>
            <person name="Doddapaneni H."/>
            <person name="Downs B."/>
            <person name="Dugan-Rocha S."/>
            <person name="Elkadiri S."/>
            <person name="Gnanaolivu R.D."/>
            <person name="Hernandez B."/>
            <person name="Javaid M."/>
            <person name="Jayaseelan J.C."/>
            <person name="Lee S."/>
            <person name="Li M."/>
            <person name="Ming W."/>
            <person name="Munidasa M."/>
            <person name="Muniz J."/>
            <person name="Nguyen L."/>
            <person name="Ongeri F."/>
            <person name="Osuji N."/>
            <person name="Pu L.-L."/>
            <person name="Puazo M."/>
            <person name="Qu C."/>
            <person name="Quiroz J."/>
            <person name="Raj R."/>
            <person name="Weissenberger G."/>
            <person name="Xin Y."/>
            <person name="Zou X."/>
            <person name="Han Y."/>
            <person name="Richards S."/>
            <person name="Worley K."/>
            <person name="Muzny D."/>
            <person name="Gibbs R."/>
        </authorList>
    </citation>
    <scope>NUCLEOTIDE SEQUENCE</scope>
    <source>
        <strain evidence="6">Sampled in the wild</strain>
    </source>
</reference>
<protein>
    <recommendedName>
        <fullName evidence="5">Carboxylesterase type B domain-containing protein</fullName>
    </recommendedName>
</protein>
<organism evidence="6 7">
    <name type="scientific">Ladona fulva</name>
    <name type="common">Scarce chaser dragonfly</name>
    <name type="synonym">Libellula fulva</name>
    <dbReference type="NCBI Taxonomy" id="123851"/>
    <lineage>
        <taxon>Eukaryota</taxon>
        <taxon>Metazoa</taxon>
        <taxon>Ecdysozoa</taxon>
        <taxon>Arthropoda</taxon>
        <taxon>Hexapoda</taxon>
        <taxon>Insecta</taxon>
        <taxon>Pterygota</taxon>
        <taxon>Palaeoptera</taxon>
        <taxon>Odonata</taxon>
        <taxon>Epiprocta</taxon>
        <taxon>Anisoptera</taxon>
        <taxon>Libelluloidea</taxon>
        <taxon>Libellulidae</taxon>
        <taxon>Ladona</taxon>
    </lineage>
</organism>
<feature type="transmembrane region" description="Helical" evidence="4">
    <location>
        <begin position="654"/>
        <end position="681"/>
    </location>
</feature>
<dbReference type="SUPFAM" id="SSF53474">
    <property type="entry name" value="alpha/beta-Hydrolases"/>
    <property type="match status" value="1"/>
</dbReference>
<name>A0A8K0P6P6_LADFU</name>
<feature type="compositionally biased region" description="Polar residues" evidence="3">
    <location>
        <begin position="801"/>
        <end position="834"/>
    </location>
</feature>
<dbReference type="AlphaFoldDB" id="A0A8K0P6P6"/>
<dbReference type="Gene3D" id="3.40.50.1820">
    <property type="entry name" value="alpha/beta hydrolase"/>
    <property type="match status" value="1"/>
</dbReference>
<reference evidence="6" key="2">
    <citation type="submission" date="2017-10" db="EMBL/GenBank/DDBJ databases">
        <title>Ladona fulva Genome sequencing and assembly.</title>
        <authorList>
            <person name="Murali S."/>
            <person name="Richards S."/>
            <person name="Bandaranaike D."/>
            <person name="Bellair M."/>
            <person name="Blankenburg K."/>
            <person name="Chao H."/>
            <person name="Dinh H."/>
            <person name="Doddapaneni H."/>
            <person name="Dugan-Rocha S."/>
            <person name="Elkadiri S."/>
            <person name="Gnanaolivu R."/>
            <person name="Hernandez B."/>
            <person name="Skinner E."/>
            <person name="Javaid M."/>
            <person name="Lee S."/>
            <person name="Li M."/>
            <person name="Ming W."/>
            <person name="Munidasa M."/>
            <person name="Muniz J."/>
            <person name="Nguyen L."/>
            <person name="Hughes D."/>
            <person name="Osuji N."/>
            <person name="Pu L.-L."/>
            <person name="Puazo M."/>
            <person name="Qu C."/>
            <person name="Quiroz J."/>
            <person name="Raj R."/>
            <person name="Weissenberger G."/>
            <person name="Xin Y."/>
            <person name="Zou X."/>
            <person name="Han Y."/>
            <person name="Worley K."/>
            <person name="Muzny D."/>
            <person name="Gibbs R."/>
        </authorList>
    </citation>
    <scope>NUCLEOTIDE SEQUENCE</scope>
    <source>
        <strain evidence="6">Sampled in the wild</strain>
    </source>
</reference>
<dbReference type="PANTHER" id="PTHR43903">
    <property type="entry name" value="NEUROLIGIN"/>
    <property type="match status" value="1"/>
</dbReference>
<feature type="region of interest" description="Disordered" evidence="3">
    <location>
        <begin position="750"/>
        <end position="836"/>
    </location>
</feature>
<feature type="compositionally biased region" description="Low complexity" evidence="3">
    <location>
        <begin position="605"/>
        <end position="623"/>
    </location>
</feature>
<keyword evidence="4" id="KW-1133">Transmembrane helix</keyword>
<feature type="region of interest" description="Disordered" evidence="3">
    <location>
        <begin position="600"/>
        <end position="645"/>
    </location>
</feature>
<accession>A0A8K0P6P6</accession>
<feature type="domain" description="Carboxylesterase type B" evidence="5">
    <location>
        <begin position="355"/>
        <end position="534"/>
    </location>
</feature>
<dbReference type="InterPro" id="IPR002018">
    <property type="entry name" value="CarbesteraseB"/>
</dbReference>
<dbReference type="InterPro" id="IPR029058">
    <property type="entry name" value="AB_hydrolase_fold"/>
</dbReference>
<feature type="region of interest" description="Disordered" evidence="3">
    <location>
        <begin position="687"/>
        <end position="713"/>
    </location>
</feature>
<evidence type="ECO:0000256" key="3">
    <source>
        <dbReference type="SAM" id="MobiDB-lite"/>
    </source>
</evidence>
<dbReference type="OrthoDB" id="3200163at2759"/>
<dbReference type="Pfam" id="PF00135">
    <property type="entry name" value="COesterase"/>
    <property type="match status" value="2"/>
</dbReference>
<feature type="region of interest" description="Disordered" evidence="3">
    <location>
        <begin position="474"/>
        <end position="500"/>
    </location>
</feature>
<feature type="domain" description="Carboxylesterase type B" evidence="5">
    <location>
        <begin position="4"/>
        <end position="313"/>
    </location>
</feature>
<comment type="similarity">
    <text evidence="1">Belongs to the type-B carboxylesterase/lipase family.</text>
</comment>
<feature type="non-terminal residue" evidence="6">
    <location>
        <position position="1"/>
    </location>
</feature>
<evidence type="ECO:0000313" key="6">
    <source>
        <dbReference type="EMBL" id="KAG8235851.1"/>
    </source>
</evidence>
<evidence type="ECO:0000256" key="4">
    <source>
        <dbReference type="SAM" id="Phobius"/>
    </source>
</evidence>
<keyword evidence="7" id="KW-1185">Reference proteome</keyword>
<proteinExistence type="inferred from homology"/>
<dbReference type="EMBL" id="KZ308958">
    <property type="protein sequence ID" value="KAG8235851.1"/>
    <property type="molecule type" value="Genomic_DNA"/>
</dbReference>
<feature type="compositionally biased region" description="Basic and acidic residues" evidence="3">
    <location>
        <begin position="695"/>
        <end position="713"/>
    </location>
</feature>
<evidence type="ECO:0000313" key="7">
    <source>
        <dbReference type="Proteomes" id="UP000792457"/>
    </source>
</evidence>
<evidence type="ECO:0000256" key="2">
    <source>
        <dbReference type="ARBA" id="ARBA00023180"/>
    </source>
</evidence>
<evidence type="ECO:0000259" key="5">
    <source>
        <dbReference type="Pfam" id="PF00135"/>
    </source>
</evidence>
<feature type="compositionally biased region" description="Acidic residues" evidence="3">
    <location>
        <begin position="636"/>
        <end position="645"/>
    </location>
</feature>
<feature type="compositionally biased region" description="Basic and acidic residues" evidence="3">
    <location>
        <begin position="750"/>
        <end position="763"/>
    </location>
</feature>
<keyword evidence="4" id="KW-0812">Transmembrane</keyword>
<keyword evidence="4" id="KW-0472">Membrane</keyword>
<dbReference type="Proteomes" id="UP000792457">
    <property type="component" value="Unassembled WGS sequence"/>
</dbReference>
<feature type="region of interest" description="Disordered" evidence="3">
    <location>
        <begin position="157"/>
        <end position="187"/>
    </location>
</feature>